<sequence>MLMKSRSTAQYFRASALLLLLTGAAAVHAQPKFEEDFDDQEKPWQEIAVQLPAAPTQQNLLPFFVSATATQSFAIDAKSVAVGPDGVIRYTLVATSQAGAKNISYEGIRCATYERKLYAFGQPDGSWSRSRRDQWERINTNAANRHHAALFKDYFCNEKSVAGDADDIVRRIRYGKTLTPQ</sequence>
<evidence type="ECO:0000313" key="3">
    <source>
        <dbReference type="EMBL" id="KIF81897.1"/>
    </source>
</evidence>
<dbReference type="AlphaFoldDB" id="A0A0C1YN09"/>
<keyword evidence="3" id="KW-0449">Lipoprotein</keyword>
<comment type="caution">
    <text evidence="3">The sequence shown here is derived from an EMBL/GenBank/DDBJ whole genome shotgun (WGS) entry which is preliminary data.</text>
</comment>
<dbReference type="Pfam" id="PF08750">
    <property type="entry name" value="CNP1"/>
    <property type="match status" value="1"/>
</dbReference>
<proteinExistence type="predicted"/>
<protein>
    <submittedName>
        <fullName evidence="3">Lipoprotein</fullName>
    </submittedName>
</protein>
<dbReference type="InterPro" id="IPR014861">
    <property type="entry name" value="CNP1-like_dom"/>
</dbReference>
<dbReference type="EMBL" id="JWJG01000028">
    <property type="protein sequence ID" value="KIF81897.1"/>
    <property type="molecule type" value="Genomic_DNA"/>
</dbReference>
<dbReference type="STRING" id="709839.TSA66_15590"/>
<dbReference type="OrthoDB" id="7066954at2"/>
<name>A0A0C1YN09_9BURK</name>
<accession>A0A0C1YN09</accession>
<evidence type="ECO:0000256" key="1">
    <source>
        <dbReference type="SAM" id="SignalP"/>
    </source>
</evidence>
<evidence type="ECO:0000259" key="2">
    <source>
        <dbReference type="Pfam" id="PF08750"/>
    </source>
</evidence>
<feature type="domain" description="CNP1-like uncharacterised" evidence="2">
    <location>
        <begin position="40"/>
        <end position="173"/>
    </location>
</feature>
<organism evidence="3 4">
    <name type="scientific">Noviherbaspirillum autotrophicum</name>
    <dbReference type="NCBI Taxonomy" id="709839"/>
    <lineage>
        <taxon>Bacteria</taxon>
        <taxon>Pseudomonadati</taxon>
        <taxon>Pseudomonadota</taxon>
        <taxon>Betaproteobacteria</taxon>
        <taxon>Burkholderiales</taxon>
        <taxon>Oxalobacteraceae</taxon>
        <taxon>Noviherbaspirillum</taxon>
    </lineage>
</organism>
<keyword evidence="4" id="KW-1185">Reference proteome</keyword>
<dbReference type="Proteomes" id="UP000031572">
    <property type="component" value="Unassembled WGS sequence"/>
</dbReference>
<evidence type="ECO:0000313" key="4">
    <source>
        <dbReference type="Proteomes" id="UP000031572"/>
    </source>
</evidence>
<feature type="signal peptide" evidence="1">
    <location>
        <begin position="1"/>
        <end position="29"/>
    </location>
</feature>
<dbReference type="RefSeq" id="WP_040040650.1">
    <property type="nucleotide sequence ID" value="NZ_JWJG01000028.1"/>
</dbReference>
<gene>
    <name evidence="3" type="ORF">TSA66_15590</name>
</gene>
<feature type="chain" id="PRO_5002143956" evidence="1">
    <location>
        <begin position="30"/>
        <end position="181"/>
    </location>
</feature>
<keyword evidence="1" id="KW-0732">Signal</keyword>
<reference evidence="3 4" key="1">
    <citation type="submission" date="2014-12" db="EMBL/GenBank/DDBJ databases">
        <title>Denitrispirillum autotrophicum gen. nov., sp. nov., Denitrifying, Facultatively Autotrophic Bacteria Isolated from Rice Paddy Soil.</title>
        <authorList>
            <person name="Ishii S."/>
            <person name="Ashida N."/>
            <person name="Ohno H."/>
            <person name="Otsuka S."/>
            <person name="Yokota A."/>
            <person name="Senoo K."/>
        </authorList>
    </citation>
    <scope>NUCLEOTIDE SEQUENCE [LARGE SCALE GENOMIC DNA]</scope>
    <source>
        <strain evidence="3 4">TSA66</strain>
    </source>
</reference>